<dbReference type="InParanoid" id="D8S2D8"/>
<evidence type="ECO:0000313" key="3">
    <source>
        <dbReference type="Proteomes" id="UP000001514"/>
    </source>
</evidence>
<proteinExistence type="predicted"/>
<evidence type="ECO:0000256" key="1">
    <source>
        <dbReference type="SAM" id="Phobius"/>
    </source>
</evidence>
<sequence>MKSKPLVQHAYGGIDTQLVTYLREMSKRLTDYENSIAALVVNVICSFYTLFLLDRIVLHIIAPCLSGSTASFKLQTRKKKKETVPQSISIPPVATGGEPEFMTVKSLCFQVTWALC</sequence>
<dbReference type="EMBL" id="GL377599">
    <property type="protein sequence ID" value="EFJ21612.1"/>
    <property type="molecule type" value="Genomic_DNA"/>
</dbReference>
<dbReference type="KEGG" id="smo:SELMODRAFT_417487"/>
<dbReference type="HOGENOM" id="CLU_2101132_0_0_1"/>
<dbReference type="AlphaFoldDB" id="D8S2D8"/>
<accession>D8S2D8</accession>
<keyword evidence="1" id="KW-0472">Membrane</keyword>
<keyword evidence="1" id="KW-0812">Transmembrane</keyword>
<reference evidence="2 3" key="1">
    <citation type="journal article" date="2011" name="Science">
        <title>The Selaginella genome identifies genetic changes associated with the evolution of vascular plants.</title>
        <authorList>
            <person name="Banks J.A."/>
            <person name="Nishiyama T."/>
            <person name="Hasebe M."/>
            <person name="Bowman J.L."/>
            <person name="Gribskov M."/>
            <person name="dePamphilis C."/>
            <person name="Albert V.A."/>
            <person name="Aono N."/>
            <person name="Aoyama T."/>
            <person name="Ambrose B.A."/>
            <person name="Ashton N.W."/>
            <person name="Axtell M.J."/>
            <person name="Barker E."/>
            <person name="Barker M.S."/>
            <person name="Bennetzen J.L."/>
            <person name="Bonawitz N.D."/>
            <person name="Chapple C."/>
            <person name="Cheng C."/>
            <person name="Correa L.G."/>
            <person name="Dacre M."/>
            <person name="DeBarry J."/>
            <person name="Dreyer I."/>
            <person name="Elias M."/>
            <person name="Engstrom E.M."/>
            <person name="Estelle M."/>
            <person name="Feng L."/>
            <person name="Finet C."/>
            <person name="Floyd S.K."/>
            <person name="Frommer W.B."/>
            <person name="Fujita T."/>
            <person name="Gramzow L."/>
            <person name="Gutensohn M."/>
            <person name="Harholt J."/>
            <person name="Hattori M."/>
            <person name="Heyl A."/>
            <person name="Hirai T."/>
            <person name="Hiwatashi Y."/>
            <person name="Ishikawa M."/>
            <person name="Iwata M."/>
            <person name="Karol K.G."/>
            <person name="Koehler B."/>
            <person name="Kolukisaoglu U."/>
            <person name="Kubo M."/>
            <person name="Kurata T."/>
            <person name="Lalonde S."/>
            <person name="Li K."/>
            <person name="Li Y."/>
            <person name="Litt A."/>
            <person name="Lyons E."/>
            <person name="Manning G."/>
            <person name="Maruyama T."/>
            <person name="Michael T.P."/>
            <person name="Mikami K."/>
            <person name="Miyazaki S."/>
            <person name="Morinaga S."/>
            <person name="Murata T."/>
            <person name="Mueller-Roeber B."/>
            <person name="Nelson D.R."/>
            <person name="Obara M."/>
            <person name="Oguri Y."/>
            <person name="Olmstead R.G."/>
            <person name="Onodera N."/>
            <person name="Petersen B.L."/>
            <person name="Pils B."/>
            <person name="Prigge M."/>
            <person name="Rensing S.A."/>
            <person name="Riano-Pachon D.M."/>
            <person name="Roberts A.W."/>
            <person name="Sato Y."/>
            <person name="Scheller H.V."/>
            <person name="Schulz B."/>
            <person name="Schulz C."/>
            <person name="Shakirov E.V."/>
            <person name="Shibagaki N."/>
            <person name="Shinohara N."/>
            <person name="Shippen D.E."/>
            <person name="Soerensen I."/>
            <person name="Sotooka R."/>
            <person name="Sugimoto N."/>
            <person name="Sugita M."/>
            <person name="Sumikawa N."/>
            <person name="Tanurdzic M."/>
            <person name="Theissen G."/>
            <person name="Ulvskov P."/>
            <person name="Wakazuki S."/>
            <person name="Weng J.K."/>
            <person name="Willats W.W."/>
            <person name="Wipf D."/>
            <person name="Wolf P.G."/>
            <person name="Yang L."/>
            <person name="Zimmer A.D."/>
            <person name="Zhu Q."/>
            <person name="Mitros T."/>
            <person name="Hellsten U."/>
            <person name="Loque D."/>
            <person name="Otillar R."/>
            <person name="Salamov A."/>
            <person name="Schmutz J."/>
            <person name="Shapiro H."/>
            <person name="Lindquist E."/>
            <person name="Lucas S."/>
            <person name="Rokhsar D."/>
            <person name="Grigoriev I.V."/>
        </authorList>
    </citation>
    <scope>NUCLEOTIDE SEQUENCE [LARGE SCALE GENOMIC DNA]</scope>
</reference>
<gene>
    <name evidence="2" type="ORF">SELMODRAFT_417487</name>
</gene>
<organism evidence="3">
    <name type="scientific">Selaginella moellendorffii</name>
    <name type="common">Spikemoss</name>
    <dbReference type="NCBI Taxonomy" id="88036"/>
    <lineage>
        <taxon>Eukaryota</taxon>
        <taxon>Viridiplantae</taxon>
        <taxon>Streptophyta</taxon>
        <taxon>Embryophyta</taxon>
        <taxon>Tracheophyta</taxon>
        <taxon>Lycopodiopsida</taxon>
        <taxon>Selaginellales</taxon>
        <taxon>Selaginellaceae</taxon>
        <taxon>Selaginella</taxon>
    </lineage>
</organism>
<keyword evidence="1" id="KW-1133">Transmembrane helix</keyword>
<name>D8S2D8_SELML</name>
<keyword evidence="3" id="KW-1185">Reference proteome</keyword>
<feature type="transmembrane region" description="Helical" evidence="1">
    <location>
        <begin position="32"/>
        <end position="50"/>
    </location>
</feature>
<evidence type="ECO:0000313" key="2">
    <source>
        <dbReference type="EMBL" id="EFJ21612.1"/>
    </source>
</evidence>
<dbReference type="Proteomes" id="UP000001514">
    <property type="component" value="Unassembled WGS sequence"/>
</dbReference>
<dbReference type="Gramene" id="EFJ21612">
    <property type="protein sequence ID" value="EFJ21612"/>
    <property type="gene ID" value="SELMODRAFT_417487"/>
</dbReference>
<protein>
    <submittedName>
        <fullName evidence="2">Uncharacterized protein</fullName>
    </submittedName>
</protein>